<dbReference type="PANTHER" id="PTHR12461:SF105">
    <property type="entry name" value="HYPOXIA-INDUCIBLE FACTOR 1-ALPHA INHIBITOR"/>
    <property type="match status" value="1"/>
</dbReference>
<evidence type="ECO:0000313" key="3">
    <source>
        <dbReference type="Proteomes" id="UP000537161"/>
    </source>
</evidence>
<dbReference type="RefSeq" id="WP_246427295.1">
    <property type="nucleotide sequence ID" value="NZ_JACIJH010000014.1"/>
</dbReference>
<evidence type="ECO:0000313" key="2">
    <source>
        <dbReference type="EMBL" id="MBB5708108.1"/>
    </source>
</evidence>
<name>A0A7W9B8E8_9SPHN</name>
<comment type="caution">
    <text evidence="2">The sequence shown here is derived from an EMBL/GenBank/DDBJ whole genome shotgun (WGS) entry which is preliminary data.</text>
</comment>
<keyword evidence="3" id="KW-1185">Reference proteome</keyword>
<dbReference type="EMBL" id="JACIJH010000014">
    <property type="protein sequence ID" value="MBB5708108.1"/>
    <property type="molecule type" value="Genomic_DNA"/>
</dbReference>
<sequence length="267" mass="29039">MSGAYPLAPAVLRHGLVDHPLLTLSALAEAADELPAEHVERRIADAVNGGEFAMDAAAGTPIADTIRAIGTSGNWVMLRFVQQLPRYRALLHALMAEIEGVTGAKTGPWRTLKAFVFISAPGTLTPFHFDAEYNILFQIAGDKDFATYPPEPPFLPFDRREAHHRDGDNMLPWHPEYQALATVHPLMPGDALYVPHAAPHWVRAGSRPSVSLSLTWQSDWSLATGEALAVNPLLRAVGLGLSRPPVWPRRPALQALAGRAARRVGLL</sequence>
<dbReference type="Gene3D" id="2.60.120.650">
    <property type="entry name" value="Cupin"/>
    <property type="match status" value="1"/>
</dbReference>
<dbReference type="PANTHER" id="PTHR12461">
    <property type="entry name" value="HYPOXIA-INDUCIBLE FACTOR 1 ALPHA INHIBITOR-RELATED"/>
    <property type="match status" value="1"/>
</dbReference>
<gene>
    <name evidence="2" type="ORF">FHR21_003485</name>
</gene>
<reference evidence="2 3" key="1">
    <citation type="submission" date="2020-08" db="EMBL/GenBank/DDBJ databases">
        <title>Genomic Encyclopedia of Type Strains, Phase IV (KMG-IV): sequencing the most valuable type-strain genomes for metagenomic binning, comparative biology and taxonomic classification.</title>
        <authorList>
            <person name="Goeker M."/>
        </authorList>
    </citation>
    <scope>NUCLEOTIDE SEQUENCE [LARGE SCALE GENOMIC DNA]</scope>
    <source>
        <strain evidence="2 3">DSM 27163</strain>
    </source>
</reference>
<dbReference type="PROSITE" id="PS51184">
    <property type="entry name" value="JMJC"/>
    <property type="match status" value="1"/>
</dbReference>
<dbReference type="SUPFAM" id="SSF51197">
    <property type="entry name" value="Clavaminate synthase-like"/>
    <property type="match status" value="1"/>
</dbReference>
<protein>
    <recommendedName>
        <fullName evidence="1">JmjC domain-containing protein</fullName>
    </recommendedName>
</protein>
<organism evidence="2 3">
    <name type="scientific">Sphingopyxis panaciterrulae</name>
    <dbReference type="NCBI Taxonomy" id="462372"/>
    <lineage>
        <taxon>Bacteria</taxon>
        <taxon>Pseudomonadati</taxon>
        <taxon>Pseudomonadota</taxon>
        <taxon>Alphaproteobacteria</taxon>
        <taxon>Sphingomonadales</taxon>
        <taxon>Sphingomonadaceae</taxon>
        <taxon>Sphingopyxis</taxon>
    </lineage>
</organism>
<evidence type="ECO:0000259" key="1">
    <source>
        <dbReference type="PROSITE" id="PS51184"/>
    </source>
</evidence>
<dbReference type="AlphaFoldDB" id="A0A7W9B8E8"/>
<dbReference type="Proteomes" id="UP000537161">
    <property type="component" value="Unassembled WGS sequence"/>
</dbReference>
<dbReference type="SMART" id="SM00558">
    <property type="entry name" value="JmjC"/>
    <property type="match status" value="1"/>
</dbReference>
<accession>A0A7W9B8E8</accession>
<proteinExistence type="predicted"/>
<feature type="domain" description="JmjC" evidence="1">
    <location>
        <begin position="73"/>
        <end position="233"/>
    </location>
</feature>
<dbReference type="InterPro" id="IPR003347">
    <property type="entry name" value="JmjC_dom"/>
</dbReference>